<name>A0A4U0F5Y0_9BACL</name>
<dbReference type="Gene3D" id="3.20.20.150">
    <property type="entry name" value="Divalent-metal-dependent TIM barrel enzymes"/>
    <property type="match status" value="1"/>
</dbReference>
<comment type="caution">
    <text evidence="2">The sequence shown here is derived from an EMBL/GenBank/DDBJ whole genome shotgun (WGS) entry which is preliminary data.</text>
</comment>
<keyword evidence="2" id="KW-0413">Isomerase</keyword>
<gene>
    <name evidence="2" type="ORF">E5161_18045</name>
</gene>
<evidence type="ECO:0000259" key="1">
    <source>
        <dbReference type="Pfam" id="PF01261"/>
    </source>
</evidence>
<dbReference type="GO" id="GO:0016853">
    <property type="term" value="F:isomerase activity"/>
    <property type="evidence" value="ECO:0007669"/>
    <property type="project" value="UniProtKB-KW"/>
</dbReference>
<keyword evidence="3" id="KW-1185">Reference proteome</keyword>
<dbReference type="OrthoDB" id="9782669at2"/>
<evidence type="ECO:0000313" key="3">
    <source>
        <dbReference type="Proteomes" id="UP000309673"/>
    </source>
</evidence>
<dbReference type="AlphaFoldDB" id="A0A4U0F5Y0"/>
<dbReference type="RefSeq" id="WP_136779280.1">
    <property type="nucleotide sequence ID" value="NZ_SUPK01000009.1"/>
</dbReference>
<evidence type="ECO:0000313" key="2">
    <source>
        <dbReference type="EMBL" id="TJY39840.1"/>
    </source>
</evidence>
<dbReference type="PANTHER" id="PTHR12110:SF53">
    <property type="entry name" value="BLR5974 PROTEIN"/>
    <property type="match status" value="1"/>
</dbReference>
<reference evidence="2 3" key="1">
    <citation type="submission" date="2019-04" db="EMBL/GenBank/DDBJ databases">
        <title>Cohnella sp. nov., isolated from soil.</title>
        <authorList>
            <person name="Kim W."/>
        </authorList>
    </citation>
    <scope>NUCLEOTIDE SEQUENCE [LARGE SCALE GENOMIC DNA]</scope>
    <source>
        <strain evidence="2 3">CAU 1483</strain>
    </source>
</reference>
<organism evidence="2 3">
    <name type="scientific">Cohnella pontilimi</name>
    <dbReference type="NCBI Taxonomy" id="2564100"/>
    <lineage>
        <taxon>Bacteria</taxon>
        <taxon>Bacillati</taxon>
        <taxon>Bacillota</taxon>
        <taxon>Bacilli</taxon>
        <taxon>Bacillales</taxon>
        <taxon>Paenibacillaceae</taxon>
        <taxon>Cohnella</taxon>
    </lineage>
</organism>
<dbReference type="InterPro" id="IPR036237">
    <property type="entry name" value="Xyl_isomerase-like_sf"/>
</dbReference>
<protein>
    <submittedName>
        <fullName evidence="2">Sugar phosphate isomerase/epimerase</fullName>
    </submittedName>
</protein>
<dbReference type="InterPro" id="IPR013022">
    <property type="entry name" value="Xyl_isomerase-like_TIM-brl"/>
</dbReference>
<dbReference type="PANTHER" id="PTHR12110">
    <property type="entry name" value="HYDROXYPYRUVATE ISOMERASE"/>
    <property type="match status" value="1"/>
</dbReference>
<dbReference type="InterPro" id="IPR050312">
    <property type="entry name" value="IolE/XylAMocC-like"/>
</dbReference>
<proteinExistence type="predicted"/>
<sequence length="278" mass="31250">MLKGINQWCFPDGTRLEDVFGYSSKAGFDAVELNLYAPGETGLTLDTTASEAEKIKQLADSYGIQLRSLSSGLMWQNSLSSEDEEVRARGRQIVEKQIQLASILGIDTILCVPAFVKKEGDNSYDACYRRSQEELAKLVPVAEKYQVHIGIENVWNKFLMSPLEMARYIDELDSPYVGAYFDVGNVLNFGYPEQWIRILGSRIRKVHVKDFKISVGNINGFVPLLAGDVDWPEVRKALTEIGYTDTLTAELSWYEASPYQTAFDTARHLDIIIGGDER</sequence>
<dbReference type="EMBL" id="SUPK01000009">
    <property type="protein sequence ID" value="TJY39840.1"/>
    <property type="molecule type" value="Genomic_DNA"/>
</dbReference>
<dbReference type="Proteomes" id="UP000309673">
    <property type="component" value="Unassembled WGS sequence"/>
</dbReference>
<accession>A0A4U0F5Y0</accession>
<dbReference type="Pfam" id="PF01261">
    <property type="entry name" value="AP_endonuc_2"/>
    <property type="match status" value="1"/>
</dbReference>
<feature type="domain" description="Xylose isomerase-like TIM barrel" evidence="1">
    <location>
        <begin position="23"/>
        <end position="257"/>
    </location>
</feature>
<dbReference type="SUPFAM" id="SSF51658">
    <property type="entry name" value="Xylose isomerase-like"/>
    <property type="match status" value="1"/>
</dbReference>